<evidence type="ECO:0000313" key="8">
    <source>
        <dbReference type="Proteomes" id="UP001549110"/>
    </source>
</evidence>
<evidence type="ECO:0000256" key="3">
    <source>
        <dbReference type="ARBA" id="ARBA00022692"/>
    </source>
</evidence>
<dbReference type="InterPro" id="IPR005495">
    <property type="entry name" value="LptG/LptF_permease"/>
</dbReference>
<dbReference type="EMBL" id="JBEPLU010000001">
    <property type="protein sequence ID" value="MET3525229.1"/>
    <property type="molecule type" value="Genomic_DNA"/>
</dbReference>
<feature type="transmembrane region" description="Helical" evidence="6">
    <location>
        <begin position="94"/>
        <end position="113"/>
    </location>
</feature>
<evidence type="ECO:0000256" key="6">
    <source>
        <dbReference type="SAM" id="Phobius"/>
    </source>
</evidence>
<feature type="transmembrane region" description="Helical" evidence="6">
    <location>
        <begin position="299"/>
        <end position="321"/>
    </location>
</feature>
<feature type="transmembrane region" description="Helical" evidence="6">
    <location>
        <begin position="327"/>
        <end position="349"/>
    </location>
</feature>
<evidence type="ECO:0000256" key="5">
    <source>
        <dbReference type="ARBA" id="ARBA00023136"/>
    </source>
</evidence>
<comment type="caution">
    <text evidence="7">The sequence shown here is derived from an EMBL/GenBank/DDBJ whole genome shotgun (WGS) entry which is preliminary data.</text>
</comment>
<keyword evidence="8" id="KW-1185">Reference proteome</keyword>
<proteinExistence type="predicted"/>
<gene>
    <name evidence="7" type="ORF">ABID41_000324</name>
</gene>
<evidence type="ECO:0000256" key="4">
    <source>
        <dbReference type="ARBA" id="ARBA00022989"/>
    </source>
</evidence>
<keyword evidence="3 6" id="KW-0812">Transmembrane</keyword>
<protein>
    <submittedName>
        <fullName evidence="7">Lipopolysaccharide export system permease protein</fullName>
    </submittedName>
</protein>
<sequence length="353" mass="37609">MKTLRGYVTRIVATRIIGAAAILLAVLQILDLLDVTTEIIDRGLGAAGVLHYATLRLPRLLEQVLPLSVLAGGLFAFAQLARESAVIAMRSTGVSVYRLIGIVAPVALCVAVLDYVTVEVVAPRTDPALETWWAQTAPASDKPAAVRSFRAGADLVFAAPGDEAGRALSDVRIYRRDAEGRITERIEAPRAVYQDRQWRLQQPRMVRFTADEAMISTAQQLAWDTRLRPADVQVLLSPDQAPSAANARRALAGGGAERPASFYAMRLQQALAGPLSAVVMMLLTVPVALGNFRNREGAVLTTSALAAGLVFLVADGLLVALGEGGMLSPILAAWTAPLVFVALAVTVLLRMEG</sequence>
<feature type="transmembrane region" description="Helical" evidence="6">
    <location>
        <begin position="64"/>
        <end position="82"/>
    </location>
</feature>
<evidence type="ECO:0000313" key="7">
    <source>
        <dbReference type="EMBL" id="MET3525229.1"/>
    </source>
</evidence>
<evidence type="ECO:0000256" key="2">
    <source>
        <dbReference type="ARBA" id="ARBA00022475"/>
    </source>
</evidence>
<keyword evidence="4 6" id="KW-1133">Transmembrane helix</keyword>
<dbReference type="Proteomes" id="UP001549110">
    <property type="component" value="Unassembled WGS sequence"/>
</dbReference>
<keyword evidence="5 6" id="KW-0472">Membrane</keyword>
<accession>A0ABV2EDW6</accession>
<feature type="transmembrane region" description="Helical" evidence="6">
    <location>
        <begin position="12"/>
        <end position="30"/>
    </location>
</feature>
<keyword evidence="2" id="KW-1003">Cell membrane</keyword>
<feature type="transmembrane region" description="Helical" evidence="6">
    <location>
        <begin position="271"/>
        <end position="292"/>
    </location>
</feature>
<name>A0ABV2EDW6_9CAUL</name>
<dbReference type="PANTHER" id="PTHR33529:SF2">
    <property type="entry name" value="LIPOPOLYSACCHARIDE EXPORT SYSTEM PERMEASE PROTEIN LPTG"/>
    <property type="match status" value="1"/>
</dbReference>
<dbReference type="PANTHER" id="PTHR33529">
    <property type="entry name" value="SLR0882 PROTEIN-RELATED"/>
    <property type="match status" value="1"/>
</dbReference>
<dbReference type="Pfam" id="PF03739">
    <property type="entry name" value="LptF_LptG"/>
    <property type="match status" value="1"/>
</dbReference>
<dbReference type="RefSeq" id="WP_354297087.1">
    <property type="nucleotide sequence ID" value="NZ_JBEPLU010000001.1"/>
</dbReference>
<evidence type="ECO:0000256" key="1">
    <source>
        <dbReference type="ARBA" id="ARBA00004651"/>
    </source>
</evidence>
<organism evidence="7 8">
    <name type="scientific">Phenylobacterium koreense</name>
    <dbReference type="NCBI Taxonomy" id="266125"/>
    <lineage>
        <taxon>Bacteria</taxon>
        <taxon>Pseudomonadati</taxon>
        <taxon>Pseudomonadota</taxon>
        <taxon>Alphaproteobacteria</taxon>
        <taxon>Caulobacterales</taxon>
        <taxon>Caulobacteraceae</taxon>
        <taxon>Phenylobacterium</taxon>
    </lineage>
</organism>
<comment type="subcellular location">
    <subcellularLocation>
        <location evidence="1">Cell membrane</location>
        <topology evidence="1">Multi-pass membrane protein</topology>
    </subcellularLocation>
</comment>
<reference evidence="7 8" key="1">
    <citation type="submission" date="2024-06" db="EMBL/GenBank/DDBJ databases">
        <title>Genomic Encyclopedia of Type Strains, Phase IV (KMG-IV): sequencing the most valuable type-strain genomes for metagenomic binning, comparative biology and taxonomic classification.</title>
        <authorList>
            <person name="Goeker M."/>
        </authorList>
    </citation>
    <scope>NUCLEOTIDE SEQUENCE [LARGE SCALE GENOMIC DNA]</scope>
    <source>
        <strain evidence="7 8">DSM 17809</strain>
    </source>
</reference>